<dbReference type="EMBL" id="ML986642">
    <property type="protein sequence ID" value="KAF2262289.1"/>
    <property type="molecule type" value="Genomic_DNA"/>
</dbReference>
<evidence type="ECO:0000256" key="9">
    <source>
        <dbReference type="ARBA" id="ARBA00023065"/>
    </source>
</evidence>
<dbReference type="OrthoDB" id="427456at2759"/>
<gene>
    <name evidence="16" type="ORF">CC78DRAFT_582774</name>
</gene>
<dbReference type="Pfam" id="PF00520">
    <property type="entry name" value="Ion_trans"/>
    <property type="match status" value="1"/>
</dbReference>
<sequence>MSSKPLLGLSERESEPDKLVYSVRQRLYRFFNSKIFHSSILLLVSLDVACLFAVGLVFSCLFVLELLIAIWVFDTEYFKSKFHIFDAAIILVSFFFEVALQGVTEEVASLIIILRLIRVVKIIDEFSVGAEEQMKALEDRLADTKHKNEKLQEEVNRLKAKLGSGVGGV</sequence>
<keyword evidence="6" id="KW-0851">Voltage-gated channel</keyword>
<feature type="transmembrane region" description="Helical" evidence="14">
    <location>
        <begin position="40"/>
        <end position="73"/>
    </location>
</feature>
<evidence type="ECO:0000256" key="6">
    <source>
        <dbReference type="ARBA" id="ARBA00022882"/>
    </source>
</evidence>
<evidence type="ECO:0000256" key="11">
    <source>
        <dbReference type="ARBA" id="ARBA00023303"/>
    </source>
</evidence>
<evidence type="ECO:0000256" key="5">
    <source>
        <dbReference type="ARBA" id="ARBA00022692"/>
    </source>
</evidence>
<dbReference type="GO" id="GO:0005886">
    <property type="term" value="C:plasma membrane"/>
    <property type="evidence" value="ECO:0007669"/>
    <property type="project" value="UniProtKB-SubCell"/>
</dbReference>
<feature type="coiled-coil region" evidence="13">
    <location>
        <begin position="127"/>
        <end position="161"/>
    </location>
</feature>
<keyword evidence="8 13" id="KW-0175">Coiled coil</keyword>
<evidence type="ECO:0000256" key="7">
    <source>
        <dbReference type="ARBA" id="ARBA00022989"/>
    </source>
</evidence>
<reference evidence="17" key="1">
    <citation type="journal article" date="2020" name="Stud. Mycol.">
        <title>101 Dothideomycetes genomes: A test case for predicting lifestyles and emergence of pathogens.</title>
        <authorList>
            <person name="Haridas S."/>
            <person name="Albert R."/>
            <person name="Binder M."/>
            <person name="Bloem J."/>
            <person name="LaButti K."/>
            <person name="Salamov A."/>
            <person name="Andreopoulos B."/>
            <person name="Baker S."/>
            <person name="Barry K."/>
            <person name="Bills G."/>
            <person name="Bluhm B."/>
            <person name="Cannon C."/>
            <person name="Castanera R."/>
            <person name="Culley D."/>
            <person name="Daum C."/>
            <person name="Ezra D."/>
            <person name="Gonzalez J."/>
            <person name="Henrissat B."/>
            <person name="Kuo A."/>
            <person name="Liang C."/>
            <person name="Lipzen A."/>
            <person name="Lutzoni F."/>
            <person name="Magnuson J."/>
            <person name="Mondo S."/>
            <person name="Nolan M."/>
            <person name="Ohm R."/>
            <person name="Pangilinan J."/>
            <person name="Park H.-J."/>
            <person name="Ramirez L."/>
            <person name="Alfaro M."/>
            <person name="Sun H."/>
            <person name="Tritt A."/>
            <person name="Yoshinaga Y."/>
            <person name="Zwiers L.-H."/>
            <person name="Turgeon B."/>
            <person name="Goodwin S."/>
            <person name="Spatafora J."/>
            <person name="Crous P."/>
            <person name="Grigoriev I."/>
        </authorList>
    </citation>
    <scope>NUCLEOTIDE SEQUENCE [LARGE SCALE GENOMIC DNA]</scope>
    <source>
        <strain evidence="17">CBS 304.66</strain>
    </source>
</reference>
<comment type="caution">
    <text evidence="16">The sequence shown here is derived from an EMBL/GenBank/DDBJ whole genome shotgun (WGS) entry which is preliminary data.</text>
</comment>
<keyword evidence="3" id="KW-0813">Transport</keyword>
<keyword evidence="5 14" id="KW-0812">Transmembrane</keyword>
<protein>
    <recommendedName>
        <fullName evidence="2">Voltage-gated hydrogen channel 1</fullName>
    </recommendedName>
    <alternativeName>
        <fullName evidence="12">Hydrogen voltage-gated channel 1</fullName>
    </alternativeName>
</protein>
<evidence type="ECO:0000313" key="16">
    <source>
        <dbReference type="EMBL" id="KAF2262289.1"/>
    </source>
</evidence>
<evidence type="ECO:0000256" key="3">
    <source>
        <dbReference type="ARBA" id="ARBA00022448"/>
    </source>
</evidence>
<keyword evidence="7 14" id="KW-1133">Transmembrane helix</keyword>
<keyword evidence="11" id="KW-0407">Ion channel</keyword>
<evidence type="ECO:0000313" key="17">
    <source>
        <dbReference type="Proteomes" id="UP000800093"/>
    </source>
</evidence>
<dbReference type="CDD" id="cd14686">
    <property type="entry name" value="bZIP"/>
    <property type="match status" value="1"/>
</dbReference>
<keyword evidence="10 14" id="KW-0472">Membrane</keyword>
<evidence type="ECO:0000256" key="10">
    <source>
        <dbReference type="ARBA" id="ARBA00023136"/>
    </source>
</evidence>
<accession>A0A9P4N4R4</accession>
<evidence type="ECO:0000259" key="15">
    <source>
        <dbReference type="Pfam" id="PF00520"/>
    </source>
</evidence>
<dbReference type="GO" id="GO:0030171">
    <property type="term" value="F:voltage-gated proton channel activity"/>
    <property type="evidence" value="ECO:0007669"/>
    <property type="project" value="InterPro"/>
</dbReference>
<dbReference type="Gene3D" id="1.20.120.350">
    <property type="entry name" value="Voltage-gated potassium channels. Chain C"/>
    <property type="match status" value="1"/>
</dbReference>
<dbReference type="PANTHER" id="PTHR46480">
    <property type="entry name" value="F20B24.22"/>
    <property type="match status" value="1"/>
</dbReference>
<evidence type="ECO:0000256" key="2">
    <source>
        <dbReference type="ARBA" id="ARBA00015897"/>
    </source>
</evidence>
<evidence type="ECO:0000256" key="8">
    <source>
        <dbReference type="ARBA" id="ARBA00023054"/>
    </source>
</evidence>
<dbReference type="InterPro" id="IPR031846">
    <property type="entry name" value="Hvcn1"/>
</dbReference>
<organism evidence="16 17">
    <name type="scientific">Lojkania enalia</name>
    <dbReference type="NCBI Taxonomy" id="147567"/>
    <lineage>
        <taxon>Eukaryota</taxon>
        <taxon>Fungi</taxon>
        <taxon>Dikarya</taxon>
        <taxon>Ascomycota</taxon>
        <taxon>Pezizomycotina</taxon>
        <taxon>Dothideomycetes</taxon>
        <taxon>Pleosporomycetidae</taxon>
        <taxon>Pleosporales</taxon>
        <taxon>Pleosporales incertae sedis</taxon>
        <taxon>Lojkania</taxon>
    </lineage>
</organism>
<keyword evidence="9" id="KW-0406">Ion transport</keyword>
<dbReference type="InterPro" id="IPR027359">
    <property type="entry name" value="Volt_channel_dom_sf"/>
</dbReference>
<dbReference type="InterPro" id="IPR005821">
    <property type="entry name" value="Ion_trans_dom"/>
</dbReference>
<dbReference type="GO" id="GO:0034702">
    <property type="term" value="C:monoatomic ion channel complex"/>
    <property type="evidence" value="ECO:0007669"/>
    <property type="project" value="UniProtKB-KW"/>
</dbReference>
<evidence type="ECO:0000256" key="12">
    <source>
        <dbReference type="ARBA" id="ARBA00031989"/>
    </source>
</evidence>
<name>A0A9P4N4R4_9PLEO</name>
<dbReference type="PANTHER" id="PTHR46480:SF1">
    <property type="entry name" value="VOLTAGE-GATED HYDROGEN CHANNEL 1"/>
    <property type="match status" value="1"/>
</dbReference>
<proteinExistence type="predicted"/>
<keyword evidence="4" id="KW-1003">Cell membrane</keyword>
<keyword evidence="17" id="KW-1185">Reference proteome</keyword>
<evidence type="ECO:0000256" key="4">
    <source>
        <dbReference type="ARBA" id="ARBA00022475"/>
    </source>
</evidence>
<comment type="subcellular location">
    <subcellularLocation>
        <location evidence="1">Cell membrane</location>
        <topology evidence="1">Multi-pass membrane protein</topology>
    </subcellularLocation>
</comment>
<dbReference type="Proteomes" id="UP000800093">
    <property type="component" value="Unassembled WGS sequence"/>
</dbReference>
<evidence type="ECO:0000256" key="13">
    <source>
        <dbReference type="SAM" id="Coils"/>
    </source>
</evidence>
<dbReference type="AlphaFoldDB" id="A0A9P4N4R4"/>
<feature type="transmembrane region" description="Helical" evidence="14">
    <location>
        <begin position="85"/>
        <end position="103"/>
    </location>
</feature>
<evidence type="ECO:0000256" key="14">
    <source>
        <dbReference type="SAM" id="Phobius"/>
    </source>
</evidence>
<feature type="domain" description="Ion transport" evidence="15">
    <location>
        <begin position="49"/>
        <end position="124"/>
    </location>
</feature>
<evidence type="ECO:0000256" key="1">
    <source>
        <dbReference type="ARBA" id="ARBA00004651"/>
    </source>
</evidence>